<evidence type="ECO:0000256" key="4">
    <source>
        <dbReference type="ARBA" id="ARBA00022833"/>
    </source>
</evidence>
<evidence type="ECO:0000256" key="1">
    <source>
        <dbReference type="ARBA" id="ARBA00001947"/>
    </source>
</evidence>
<dbReference type="InterPro" id="IPR018164">
    <property type="entry name" value="Ala-tRNA-synth_IIc_N"/>
</dbReference>
<gene>
    <name evidence="6" type="ORF">BS1321_17405</name>
</gene>
<dbReference type="InterPro" id="IPR018163">
    <property type="entry name" value="Thr/Ala-tRNA-synth_IIc_edit"/>
</dbReference>
<dbReference type="InterPro" id="IPR012947">
    <property type="entry name" value="tRNA_SAD"/>
</dbReference>
<evidence type="ECO:0000256" key="3">
    <source>
        <dbReference type="ARBA" id="ARBA00022723"/>
    </source>
</evidence>
<evidence type="ECO:0000259" key="5">
    <source>
        <dbReference type="PROSITE" id="PS50860"/>
    </source>
</evidence>
<dbReference type="InterPro" id="IPR051335">
    <property type="entry name" value="Alanyl-tRNA_Editing_Enzymes"/>
</dbReference>
<dbReference type="GO" id="GO:0004813">
    <property type="term" value="F:alanine-tRNA ligase activity"/>
    <property type="evidence" value="ECO:0007669"/>
    <property type="project" value="InterPro"/>
</dbReference>
<dbReference type="PANTHER" id="PTHR43462">
    <property type="entry name" value="ALANYL-TRNA EDITING PROTEIN"/>
    <property type="match status" value="1"/>
</dbReference>
<dbReference type="InterPro" id="IPR018165">
    <property type="entry name" value="Ala-tRNA-synth_IIc_core"/>
</dbReference>
<dbReference type="Proteomes" id="UP000214618">
    <property type="component" value="Chromosome"/>
</dbReference>
<dbReference type="PROSITE" id="PS50860">
    <property type="entry name" value="AA_TRNA_LIGASE_II_ALA"/>
    <property type="match status" value="1"/>
</dbReference>
<organism evidence="6 7">
    <name type="scientific">Peribacillus simplex NBRC 15720 = DSM 1321</name>
    <dbReference type="NCBI Taxonomy" id="1349754"/>
    <lineage>
        <taxon>Bacteria</taxon>
        <taxon>Bacillati</taxon>
        <taxon>Bacillota</taxon>
        <taxon>Bacilli</taxon>
        <taxon>Bacillales</taxon>
        <taxon>Bacillaceae</taxon>
        <taxon>Peribacillus</taxon>
    </lineage>
</organism>
<dbReference type="SUPFAM" id="SSF50447">
    <property type="entry name" value="Translation proteins"/>
    <property type="match status" value="1"/>
</dbReference>
<dbReference type="SMART" id="SM00863">
    <property type="entry name" value="tRNA_SAD"/>
    <property type="match status" value="1"/>
</dbReference>
<evidence type="ECO:0000313" key="7">
    <source>
        <dbReference type="Proteomes" id="UP000214618"/>
    </source>
</evidence>
<keyword evidence="3" id="KW-0479">Metal-binding</keyword>
<dbReference type="GO" id="GO:0005524">
    <property type="term" value="F:ATP binding"/>
    <property type="evidence" value="ECO:0007669"/>
    <property type="project" value="InterPro"/>
</dbReference>
<dbReference type="AlphaFoldDB" id="A0A223EJV1"/>
<dbReference type="GO" id="GO:0002161">
    <property type="term" value="F:aminoacyl-tRNA deacylase activity"/>
    <property type="evidence" value="ECO:0007669"/>
    <property type="project" value="UniProtKB-ARBA"/>
</dbReference>
<dbReference type="GO" id="GO:0005737">
    <property type="term" value="C:cytoplasm"/>
    <property type="evidence" value="ECO:0007669"/>
    <property type="project" value="UniProtKB-SubCell"/>
</dbReference>
<dbReference type="Pfam" id="PF07973">
    <property type="entry name" value="tRNA_SAD"/>
    <property type="match status" value="1"/>
</dbReference>
<reference evidence="6 7" key="1">
    <citation type="submission" date="2016-10" db="EMBL/GenBank/DDBJ databases">
        <title>The whole genome sequencing and assembly of Bacillus simplex DSM 1321 strain.</title>
        <authorList>
            <person name="Park M.-K."/>
            <person name="Lee Y.-J."/>
            <person name="Yi H."/>
            <person name="Bahn Y.-S."/>
            <person name="Kim J.F."/>
            <person name="Lee D.-W."/>
        </authorList>
    </citation>
    <scope>NUCLEOTIDE SEQUENCE [LARGE SCALE GENOMIC DNA]</scope>
    <source>
        <strain evidence="6 7">DSM 1321</strain>
    </source>
</reference>
<dbReference type="Pfam" id="PF01411">
    <property type="entry name" value="tRNA-synt_2c"/>
    <property type="match status" value="1"/>
</dbReference>
<sequence>MSKQQKEKKVATIELYAENSYIKECSAKIVSIQERFVVFDQTIFYPGGGGQPCDRGIIKQGDETYNILTIKKLDGEIIHELERPVQDINQTVEMQIDWPWRFKNMQYHTLLHVISGYLYQHYNALATSSQIEKEHARLELSFTPEIMEEIPFDSLEQSIKKVLAQPHNVYTKTISRTEAEQKEGFIKTVINLLPASLNEIRIVQINDIDEQACGGTHVNNTNEIKDFSIMKIQQKGPTKKRIKIQLLD</sequence>
<proteinExistence type="predicted"/>
<dbReference type="EMBL" id="CP017704">
    <property type="protein sequence ID" value="ASS95527.1"/>
    <property type="molecule type" value="Genomic_DNA"/>
</dbReference>
<evidence type="ECO:0000256" key="2">
    <source>
        <dbReference type="ARBA" id="ARBA00004496"/>
    </source>
</evidence>
<dbReference type="Gene3D" id="2.40.30.130">
    <property type="match status" value="1"/>
</dbReference>
<dbReference type="Gene3D" id="3.30.980.10">
    <property type="entry name" value="Threonyl-trna Synthetase, Chain A, domain 2"/>
    <property type="match status" value="1"/>
</dbReference>
<dbReference type="PANTHER" id="PTHR43462:SF1">
    <property type="entry name" value="ALANYL-TRNA EDITING PROTEIN AARSD1"/>
    <property type="match status" value="1"/>
</dbReference>
<comment type="subcellular location">
    <subcellularLocation>
        <location evidence="2">Cytoplasm</location>
    </subcellularLocation>
</comment>
<dbReference type="GO" id="GO:0006419">
    <property type="term" value="P:alanyl-tRNA aminoacylation"/>
    <property type="evidence" value="ECO:0007669"/>
    <property type="project" value="InterPro"/>
</dbReference>
<keyword evidence="4" id="KW-0862">Zinc</keyword>
<feature type="domain" description="Alanyl-transfer RNA synthetases family profile" evidence="5">
    <location>
        <begin position="1"/>
        <end position="248"/>
    </location>
</feature>
<dbReference type="SUPFAM" id="SSF55186">
    <property type="entry name" value="ThrRS/AlaRS common domain"/>
    <property type="match status" value="1"/>
</dbReference>
<accession>A0A223EJV1</accession>
<evidence type="ECO:0000313" key="6">
    <source>
        <dbReference type="EMBL" id="ASS95527.1"/>
    </source>
</evidence>
<dbReference type="GO" id="GO:0003676">
    <property type="term" value="F:nucleic acid binding"/>
    <property type="evidence" value="ECO:0007669"/>
    <property type="project" value="InterPro"/>
</dbReference>
<comment type="cofactor">
    <cofactor evidence="1">
        <name>Zn(2+)</name>
        <dbReference type="ChEBI" id="CHEBI:29105"/>
    </cofactor>
</comment>
<name>A0A223EJV1_9BACI</name>
<protein>
    <recommendedName>
        <fullName evidence="5">Alanyl-transfer RNA synthetases family profile domain-containing protein</fullName>
    </recommendedName>
</protein>
<dbReference type="GO" id="GO:0046872">
    <property type="term" value="F:metal ion binding"/>
    <property type="evidence" value="ECO:0007669"/>
    <property type="project" value="UniProtKB-KW"/>
</dbReference>
<dbReference type="InterPro" id="IPR009000">
    <property type="entry name" value="Transl_B-barrel_sf"/>
</dbReference>